<reference evidence="2 3" key="2">
    <citation type="submission" date="2024-07" db="EMBL/GenBank/DDBJ databases">
        <authorList>
            <person name="Akdeniz Z."/>
        </authorList>
    </citation>
    <scope>NUCLEOTIDE SEQUENCE [LARGE SCALE GENOMIC DNA]</scope>
</reference>
<proteinExistence type="predicted"/>
<keyword evidence="3" id="KW-1185">Reference proteome</keyword>
<evidence type="ECO:0000313" key="3">
    <source>
        <dbReference type="Proteomes" id="UP001642409"/>
    </source>
</evidence>
<name>A0AA86NZ63_9EUKA</name>
<sequence length="221" mass="26092">MIKFLTSSYVRDFSNVFSISNALQRLSQFCNAYWLALILGNILLIDDIVSQVDYYNNFDNSFCGLRVTIDFISGVSNCNVMQYQSVIRSIKITQHIFLVYTIFKYDFQKISLNECQTNKFHIYKNQIPMKEQLIKVLLHVLFFFFIQRLKISLNLRKMSTTILVTLKHILNFCKQQNFENDKNFDLSQCQEQLTLQTEVVPIRHLFRQRGIILTMPLISNN</sequence>
<dbReference type="EMBL" id="CATOUU010000386">
    <property type="protein sequence ID" value="CAI9928068.1"/>
    <property type="molecule type" value="Genomic_DNA"/>
</dbReference>
<dbReference type="AlphaFoldDB" id="A0AA86NZ63"/>
<protein>
    <submittedName>
        <fullName evidence="2">Hypothetical_protein</fullName>
    </submittedName>
</protein>
<comment type="caution">
    <text evidence="1">The sequence shown here is derived from an EMBL/GenBank/DDBJ whole genome shotgun (WGS) entry which is preliminary data.</text>
</comment>
<reference evidence="1" key="1">
    <citation type="submission" date="2023-06" db="EMBL/GenBank/DDBJ databases">
        <authorList>
            <person name="Kurt Z."/>
        </authorList>
    </citation>
    <scope>NUCLEOTIDE SEQUENCE</scope>
</reference>
<evidence type="ECO:0000313" key="1">
    <source>
        <dbReference type="EMBL" id="CAI9928068.1"/>
    </source>
</evidence>
<gene>
    <name evidence="1" type="ORF">HINF_LOCUS15713</name>
    <name evidence="2" type="ORF">HINF_LOCUS3525</name>
</gene>
<accession>A0AA86NZ63</accession>
<organism evidence="1">
    <name type="scientific">Hexamita inflata</name>
    <dbReference type="NCBI Taxonomy" id="28002"/>
    <lineage>
        <taxon>Eukaryota</taxon>
        <taxon>Metamonada</taxon>
        <taxon>Diplomonadida</taxon>
        <taxon>Hexamitidae</taxon>
        <taxon>Hexamitinae</taxon>
        <taxon>Hexamita</taxon>
    </lineage>
</organism>
<dbReference type="Proteomes" id="UP001642409">
    <property type="component" value="Unassembled WGS sequence"/>
</dbReference>
<evidence type="ECO:0000313" key="2">
    <source>
        <dbReference type="EMBL" id="CAL5975824.1"/>
    </source>
</evidence>
<dbReference type="EMBL" id="CAXDID020000006">
    <property type="protein sequence ID" value="CAL5975824.1"/>
    <property type="molecule type" value="Genomic_DNA"/>
</dbReference>